<accession>A0AAN7TWU0</accession>
<dbReference type="InterPro" id="IPR003864">
    <property type="entry name" value="CSC1/OSCA1-like_7TM"/>
</dbReference>
<feature type="compositionally biased region" description="Basic and acidic residues" evidence="8">
    <location>
        <begin position="871"/>
        <end position="897"/>
    </location>
</feature>
<evidence type="ECO:0000256" key="7">
    <source>
        <dbReference type="SAM" id="Coils"/>
    </source>
</evidence>
<evidence type="ECO:0000313" key="13">
    <source>
        <dbReference type="EMBL" id="KAK5118112.1"/>
    </source>
</evidence>
<keyword evidence="7" id="KW-0175">Coiled coil</keyword>
<feature type="transmembrane region" description="Helical" evidence="9">
    <location>
        <begin position="131"/>
        <end position="155"/>
    </location>
</feature>
<gene>
    <name evidence="13" type="ORF">LTR62_004159</name>
</gene>
<evidence type="ECO:0000256" key="8">
    <source>
        <dbReference type="SAM" id="MobiDB-lite"/>
    </source>
</evidence>
<feature type="transmembrane region" description="Helical" evidence="9">
    <location>
        <begin position="560"/>
        <end position="577"/>
    </location>
</feature>
<comment type="subcellular location">
    <subcellularLocation>
        <location evidence="1">Membrane</location>
        <topology evidence="1">Multi-pass membrane protein</topology>
    </subcellularLocation>
</comment>
<feature type="transmembrane region" description="Helical" evidence="9">
    <location>
        <begin position="607"/>
        <end position="634"/>
    </location>
</feature>
<evidence type="ECO:0000256" key="2">
    <source>
        <dbReference type="ARBA" id="ARBA00007779"/>
    </source>
</evidence>
<sequence>MADLLTSPHLHILPRQAQAGGDNNPGNEWLRLLSSPFASQLLTDSVYASVATSLGLTLGIALLFCFLRPYNNVVYAPRAKHADSKHAPPPIEKGLFGWIPPLIHTKEQDLVDKVGLDAAIFLRFNRMLRNIFSVLSVLGCGILIPVYLVCSDSSITKGISWFSRLAPVYMFGSQGFWAVVLIAYIFDIVICFFLWTNYRAVVKLRRAFFDSSEYQRSLHARTLLVTDIPKELRSDEGIVQITENIKATDAVPRAAIARNTKDLPELVEEHEKTVRELESVLAKYLKDPNKLPPKRPTRKVSKNDKSYTKGQVVDAIEYLTSRIKELELEIKEVRLAIDKRNALSYGFASYEAIQEAHSVAYVARKKGPRGTIVRLAPKPNDLVWKNLKMSKKDRGWQNFINNLWVAVLTAFWVVPNVLIAVFLSQLSNLGQVWPAFQTSLNQHRVWWALVQGVASPAITTAFYFFLPAIFRRLCVNAGDVTKTQRERHVMHKLYTFFVINNFVIFSFFSAAFGFIAAVVEGSKSDGVWKSIEDSHPVQSIVTTLSKVSLYWISWMLQRNLGAAVDLSQLVTLIWVGIRKRFMAPTPRELIELTAPQPFDYAGYYNYFLFYATVAIAFGALQPLMLPVAALYFWFDSFLKKYLLLYIFITKYESGGMFWRTLFNRMLFLALLGNIVIALIVVAQGIVQYNWGMLAALAPLPFLLLGFKVYCMYAFDDAIHYYQKGKAMRDSEHAVGVEHKKRKGDKVGVRFGHPVLYKPLLTPMVAAKSQHLLKSLYSGRISMDDTATVAGYSDVYMDSMDASQPGRTAGASAPFEIVNENQMDFEHWKHRPEFRDEHGGDGEVFGHAQDIIRSGTPGSMTTMTRTGTWETDGSRSRSESREPVGHTRHRSDSRDSDTTKVAGETEYPRGYHMTPSALREQSPAGSDYSADGFHAPRGRFTDQKDRDREALVASAARMGRSPPLQQQQVSGTFAPTLGGYGPIPAVQGETPGETPGEEEMTSYDYFRQSRGRGL</sequence>
<protein>
    <recommendedName>
        <fullName evidence="15">DUF221-domain-containing protein</fullName>
    </recommendedName>
</protein>
<dbReference type="InterPro" id="IPR027815">
    <property type="entry name" value="CSC1/OSCA1-like_cyt"/>
</dbReference>
<feature type="transmembrane region" description="Helical" evidence="9">
    <location>
        <begin position="46"/>
        <end position="67"/>
    </location>
</feature>
<name>A0AAN7TWU0_9PEZI</name>
<keyword evidence="5 9" id="KW-1133">Transmembrane helix</keyword>
<feature type="region of interest" description="Disordered" evidence="8">
    <location>
        <begin position="849"/>
        <end position="1013"/>
    </location>
</feature>
<evidence type="ECO:0000313" key="14">
    <source>
        <dbReference type="Proteomes" id="UP001310890"/>
    </source>
</evidence>
<dbReference type="InterPro" id="IPR032880">
    <property type="entry name" value="CSC1/OSCA1-like_N"/>
</dbReference>
<feature type="coiled-coil region" evidence="7">
    <location>
        <begin position="316"/>
        <end position="343"/>
    </location>
</feature>
<feature type="transmembrane region" description="Helical" evidence="9">
    <location>
        <begin position="692"/>
        <end position="714"/>
    </location>
</feature>
<feature type="transmembrane region" description="Helical" evidence="9">
    <location>
        <begin position="445"/>
        <end position="466"/>
    </location>
</feature>
<keyword evidence="3" id="KW-0813">Transport</keyword>
<dbReference type="PANTHER" id="PTHR13018:SF149">
    <property type="entry name" value="DOMAIN PROTEIN, PUTATIVE (AFU_ORTHOLOGUE AFUA_3G11660)-RELATED"/>
    <property type="match status" value="1"/>
</dbReference>
<feature type="transmembrane region" description="Helical" evidence="9">
    <location>
        <begin position="493"/>
        <end position="519"/>
    </location>
</feature>
<dbReference type="Pfam" id="PF14703">
    <property type="entry name" value="PHM7_cyt"/>
    <property type="match status" value="1"/>
</dbReference>
<dbReference type="InterPro" id="IPR045122">
    <property type="entry name" value="Csc1-like"/>
</dbReference>
<dbReference type="Pfam" id="PF13967">
    <property type="entry name" value="RSN1_TM"/>
    <property type="match status" value="1"/>
</dbReference>
<evidence type="ECO:0000256" key="1">
    <source>
        <dbReference type="ARBA" id="ARBA00004141"/>
    </source>
</evidence>
<evidence type="ECO:0008006" key="15">
    <source>
        <dbReference type="Google" id="ProtNLM"/>
    </source>
</evidence>
<feature type="transmembrane region" description="Helical" evidence="9">
    <location>
        <begin position="665"/>
        <end position="686"/>
    </location>
</feature>
<dbReference type="Pfam" id="PF02714">
    <property type="entry name" value="RSN1_7TM"/>
    <property type="match status" value="1"/>
</dbReference>
<evidence type="ECO:0000256" key="3">
    <source>
        <dbReference type="ARBA" id="ARBA00022448"/>
    </source>
</evidence>
<keyword evidence="6 9" id="KW-0472">Membrane</keyword>
<comment type="similarity">
    <text evidence="2">Belongs to the CSC1 (TC 1.A.17) family.</text>
</comment>
<evidence type="ECO:0000256" key="4">
    <source>
        <dbReference type="ARBA" id="ARBA00022692"/>
    </source>
</evidence>
<dbReference type="Proteomes" id="UP001310890">
    <property type="component" value="Unassembled WGS sequence"/>
</dbReference>
<evidence type="ECO:0000259" key="10">
    <source>
        <dbReference type="Pfam" id="PF02714"/>
    </source>
</evidence>
<feature type="compositionally biased region" description="Basic and acidic residues" evidence="8">
    <location>
        <begin position="938"/>
        <end position="949"/>
    </location>
</feature>
<feature type="transmembrane region" description="Helical" evidence="9">
    <location>
        <begin position="399"/>
        <end position="425"/>
    </location>
</feature>
<dbReference type="GO" id="GO:0005227">
    <property type="term" value="F:calcium-activated cation channel activity"/>
    <property type="evidence" value="ECO:0007669"/>
    <property type="project" value="InterPro"/>
</dbReference>
<evidence type="ECO:0000259" key="11">
    <source>
        <dbReference type="Pfam" id="PF13967"/>
    </source>
</evidence>
<evidence type="ECO:0000256" key="9">
    <source>
        <dbReference type="SAM" id="Phobius"/>
    </source>
</evidence>
<feature type="compositionally biased region" description="Low complexity" evidence="8">
    <location>
        <begin position="852"/>
        <end position="867"/>
    </location>
</feature>
<dbReference type="GO" id="GO:0005886">
    <property type="term" value="C:plasma membrane"/>
    <property type="evidence" value="ECO:0007669"/>
    <property type="project" value="TreeGrafter"/>
</dbReference>
<evidence type="ECO:0000256" key="6">
    <source>
        <dbReference type="ARBA" id="ARBA00023136"/>
    </source>
</evidence>
<reference evidence="13" key="1">
    <citation type="submission" date="2023-08" db="EMBL/GenBank/DDBJ databases">
        <title>Black Yeasts Isolated from many extreme environments.</title>
        <authorList>
            <person name="Coleine C."/>
            <person name="Stajich J.E."/>
            <person name="Selbmann L."/>
        </authorList>
    </citation>
    <scope>NUCLEOTIDE SEQUENCE</scope>
    <source>
        <strain evidence="13">CCFEE 5401</strain>
    </source>
</reference>
<organism evidence="13 14">
    <name type="scientific">Meristemomyces frigidus</name>
    <dbReference type="NCBI Taxonomy" id="1508187"/>
    <lineage>
        <taxon>Eukaryota</taxon>
        <taxon>Fungi</taxon>
        <taxon>Dikarya</taxon>
        <taxon>Ascomycota</taxon>
        <taxon>Pezizomycotina</taxon>
        <taxon>Dothideomycetes</taxon>
        <taxon>Dothideomycetidae</taxon>
        <taxon>Mycosphaerellales</taxon>
        <taxon>Teratosphaeriaceae</taxon>
        <taxon>Meristemomyces</taxon>
    </lineage>
</organism>
<dbReference type="PANTHER" id="PTHR13018">
    <property type="entry name" value="PROBABLE MEMBRANE PROTEIN DUF221-RELATED"/>
    <property type="match status" value="1"/>
</dbReference>
<feature type="domain" description="CSC1/OSCA1-like 7TM region" evidence="10">
    <location>
        <begin position="398"/>
        <end position="678"/>
    </location>
</feature>
<feature type="domain" description="CSC1/OSCA1-like cytosolic" evidence="12">
    <location>
        <begin position="220"/>
        <end position="386"/>
    </location>
</feature>
<feature type="transmembrane region" description="Helical" evidence="9">
    <location>
        <begin position="175"/>
        <end position="196"/>
    </location>
</feature>
<evidence type="ECO:0000256" key="5">
    <source>
        <dbReference type="ARBA" id="ARBA00022989"/>
    </source>
</evidence>
<feature type="compositionally biased region" description="Polar residues" evidence="8">
    <location>
        <begin position="962"/>
        <end position="972"/>
    </location>
</feature>
<evidence type="ECO:0000259" key="12">
    <source>
        <dbReference type="Pfam" id="PF14703"/>
    </source>
</evidence>
<feature type="domain" description="CSC1/OSCA1-like N-terminal transmembrane" evidence="11">
    <location>
        <begin position="46"/>
        <end position="196"/>
    </location>
</feature>
<dbReference type="EMBL" id="JAVRRL010000003">
    <property type="protein sequence ID" value="KAK5118112.1"/>
    <property type="molecule type" value="Genomic_DNA"/>
</dbReference>
<proteinExistence type="inferred from homology"/>
<dbReference type="AlphaFoldDB" id="A0AAN7TWU0"/>
<keyword evidence="4 9" id="KW-0812">Transmembrane</keyword>
<comment type="caution">
    <text evidence="13">The sequence shown here is derived from an EMBL/GenBank/DDBJ whole genome shotgun (WGS) entry which is preliminary data.</text>
</comment>